<evidence type="ECO:0000313" key="2">
    <source>
        <dbReference type="EMBL" id="MBM6733778.1"/>
    </source>
</evidence>
<comment type="caution">
    <text evidence="1">The sequence shown here is derived from an EMBL/GenBank/DDBJ whole genome shotgun (WGS) entry which is preliminary data.</text>
</comment>
<accession>A0A921HW69</accession>
<dbReference type="Proteomes" id="UP000717835">
    <property type="component" value="Unassembled WGS sequence"/>
</dbReference>
<protein>
    <recommendedName>
        <fullName evidence="5">Lipoprotein</fullName>
    </recommendedName>
</protein>
<reference evidence="2" key="1">
    <citation type="submission" date="2020-08" db="EMBL/GenBank/DDBJ databases">
        <authorList>
            <person name="Cejkova D."/>
            <person name="Kubasova T."/>
            <person name="Jahodarova E."/>
            <person name="Rychlik I."/>
        </authorList>
    </citation>
    <scope>NUCLEOTIDE SEQUENCE</scope>
    <source>
        <strain evidence="2">An772</strain>
    </source>
</reference>
<evidence type="ECO:0000313" key="3">
    <source>
        <dbReference type="Proteomes" id="UP000717835"/>
    </source>
</evidence>
<reference evidence="2 4" key="3">
    <citation type="journal article" date="2021" name="Sci. Rep.">
        <title>The distribution of antibiotic resistance genes in chicken gut microbiota commensals.</title>
        <authorList>
            <person name="Juricova H."/>
            <person name="Matiasovicova J."/>
            <person name="Kubasova T."/>
            <person name="Cejkova D."/>
            <person name="Rychlik I."/>
        </authorList>
    </citation>
    <scope>NUCLEOTIDE SEQUENCE [LARGE SCALE GENOMIC DNA]</scope>
    <source>
        <strain evidence="2 4">An772</strain>
    </source>
</reference>
<dbReference type="EMBL" id="JACLYZ010000001">
    <property type="protein sequence ID" value="MBM6733778.1"/>
    <property type="molecule type" value="Genomic_DNA"/>
</dbReference>
<proteinExistence type="predicted"/>
<keyword evidence="4" id="KW-1185">Reference proteome</keyword>
<sequence>MKKAIILACLCGALAACENVEKKAALKLDEARAAFEAGNYNEAKMQIDSIKLLYPKAFDTRRQGIYLMQEVELKEQEKTVAYLDSMLAVKQQEFEAMKGKFVLEKDTAYQRIGHYLAPSQVIERNLHRSFLRFQTDETGLMSLTSIYCGAGNIHHTAVKVTAPDGSFAETPASRDSYETTDLGEHIEKADYKMGQDGGLIGFVAANKDRNLRVVYQGERSYTTQMTPADRQAAASVYELSKVLSAITEIKTNLEEAHLKIQFVQKKMSERKTEAE</sequence>
<evidence type="ECO:0008006" key="5">
    <source>
        <dbReference type="Google" id="ProtNLM"/>
    </source>
</evidence>
<name>A0A921HW69_9BACT</name>
<dbReference type="Proteomes" id="UP000766986">
    <property type="component" value="Unassembled WGS sequence"/>
</dbReference>
<evidence type="ECO:0000313" key="1">
    <source>
        <dbReference type="EMBL" id="HJF92025.1"/>
    </source>
</evidence>
<evidence type="ECO:0000313" key="4">
    <source>
        <dbReference type="Proteomes" id="UP000766986"/>
    </source>
</evidence>
<organism evidence="1 3">
    <name type="scientific">Mediterranea massiliensis</name>
    <dbReference type="NCBI Taxonomy" id="1841865"/>
    <lineage>
        <taxon>Bacteria</taxon>
        <taxon>Pseudomonadati</taxon>
        <taxon>Bacteroidota</taxon>
        <taxon>Bacteroidia</taxon>
        <taxon>Bacteroidales</taxon>
        <taxon>Bacteroidaceae</taxon>
        <taxon>Mediterranea</taxon>
    </lineage>
</organism>
<reference evidence="1" key="2">
    <citation type="journal article" date="2021" name="PeerJ">
        <title>Extensive microbial diversity within the chicken gut microbiome revealed by metagenomics and culture.</title>
        <authorList>
            <person name="Gilroy R."/>
            <person name="Ravi A."/>
            <person name="Getino M."/>
            <person name="Pursley I."/>
            <person name="Horton D.L."/>
            <person name="Alikhan N.F."/>
            <person name="Baker D."/>
            <person name="Gharbi K."/>
            <person name="Hall N."/>
            <person name="Watson M."/>
            <person name="Adriaenssens E.M."/>
            <person name="Foster-Nyarko E."/>
            <person name="Jarju S."/>
            <person name="Secka A."/>
            <person name="Antonio M."/>
            <person name="Oren A."/>
            <person name="Chaudhuri R.R."/>
            <person name="La Ragione R."/>
            <person name="Hildebrand F."/>
            <person name="Pallen M.J."/>
        </authorList>
    </citation>
    <scope>NUCLEOTIDE SEQUENCE</scope>
    <source>
        <strain evidence="1">CHK55-1828</strain>
    </source>
</reference>
<dbReference type="PROSITE" id="PS51257">
    <property type="entry name" value="PROKAR_LIPOPROTEIN"/>
    <property type="match status" value="1"/>
</dbReference>
<dbReference type="EMBL" id="DYVX01000052">
    <property type="protein sequence ID" value="HJF92025.1"/>
    <property type="molecule type" value="Genomic_DNA"/>
</dbReference>
<dbReference type="AlphaFoldDB" id="A0A921HW69"/>
<gene>
    <name evidence="2" type="ORF">H7U35_00850</name>
    <name evidence="1" type="ORF">K8W02_06535</name>
</gene>
<reference evidence="1" key="4">
    <citation type="submission" date="2021-09" db="EMBL/GenBank/DDBJ databases">
        <authorList>
            <person name="Gilroy R."/>
        </authorList>
    </citation>
    <scope>NUCLEOTIDE SEQUENCE</scope>
    <source>
        <strain evidence="1">CHK55-1828</strain>
    </source>
</reference>
<dbReference type="RefSeq" id="WP_205094241.1">
    <property type="nucleotide sequence ID" value="NZ_CALUIP010000001.1"/>
</dbReference>